<dbReference type="AlphaFoldDB" id="A0A2U1PFV3"/>
<comment type="caution">
    <text evidence="6">The sequence shown here is derived from an EMBL/GenBank/DDBJ whole genome shotgun (WGS) entry which is preliminary data.</text>
</comment>
<dbReference type="InterPro" id="IPR029705">
    <property type="entry name" value="VPS35L"/>
</dbReference>
<sequence length="111" mass="12175">MRSNTFFQVIGNDRLFFGHAMYSQELVSFSGALLNNIVDTIAQESSQSARGKLALEACNCIASYFKVNNEISSVCSKLMETAKSCLGADDRYLRSTIHFVHKQSPVSVGGD</sequence>
<organism evidence="6 7">
    <name type="scientific">Artemisia annua</name>
    <name type="common">Sweet wormwood</name>
    <dbReference type="NCBI Taxonomy" id="35608"/>
    <lineage>
        <taxon>Eukaryota</taxon>
        <taxon>Viridiplantae</taxon>
        <taxon>Streptophyta</taxon>
        <taxon>Embryophyta</taxon>
        <taxon>Tracheophyta</taxon>
        <taxon>Spermatophyta</taxon>
        <taxon>Magnoliopsida</taxon>
        <taxon>eudicotyledons</taxon>
        <taxon>Gunneridae</taxon>
        <taxon>Pentapetalae</taxon>
        <taxon>asterids</taxon>
        <taxon>campanulids</taxon>
        <taxon>Asterales</taxon>
        <taxon>Asteraceae</taxon>
        <taxon>Asteroideae</taxon>
        <taxon>Anthemideae</taxon>
        <taxon>Artemisiinae</taxon>
        <taxon>Artemisia</taxon>
    </lineage>
</organism>
<evidence type="ECO:0000313" key="7">
    <source>
        <dbReference type="Proteomes" id="UP000245207"/>
    </source>
</evidence>
<dbReference type="GO" id="GO:0005768">
    <property type="term" value="C:endosome"/>
    <property type="evidence" value="ECO:0007669"/>
    <property type="project" value="UniProtKB-SubCell"/>
</dbReference>
<protein>
    <submittedName>
        <fullName evidence="6">Uncharacterized protein</fullName>
    </submittedName>
</protein>
<evidence type="ECO:0000256" key="3">
    <source>
        <dbReference type="ARBA" id="ARBA00022448"/>
    </source>
</evidence>
<keyword evidence="5" id="KW-0653">Protein transport</keyword>
<dbReference type="OrthoDB" id="1734063at2759"/>
<comment type="similarity">
    <text evidence="2">Belongs to the VPS35L family.</text>
</comment>
<dbReference type="EMBL" id="PKPP01001207">
    <property type="protein sequence ID" value="PWA84636.1"/>
    <property type="molecule type" value="Genomic_DNA"/>
</dbReference>
<name>A0A2U1PFV3_ARTAN</name>
<evidence type="ECO:0000256" key="2">
    <source>
        <dbReference type="ARBA" id="ARBA00010704"/>
    </source>
</evidence>
<dbReference type="PANTHER" id="PTHR13673">
    <property type="entry name" value="ESOPHAGEAL CANCER ASSOCIATED PROTEIN"/>
    <property type="match status" value="1"/>
</dbReference>
<keyword evidence="7" id="KW-1185">Reference proteome</keyword>
<dbReference type="STRING" id="35608.A0A2U1PFV3"/>
<dbReference type="PANTHER" id="PTHR13673:SF0">
    <property type="entry name" value="VPS35 ENDOSOMAL PROTEIN-SORTING FACTOR-LIKE"/>
    <property type="match status" value="1"/>
</dbReference>
<comment type="subcellular location">
    <subcellularLocation>
        <location evidence="1">Endosome</location>
    </subcellularLocation>
</comment>
<evidence type="ECO:0000256" key="4">
    <source>
        <dbReference type="ARBA" id="ARBA00022753"/>
    </source>
</evidence>
<gene>
    <name evidence="6" type="ORF">CTI12_AA156540</name>
</gene>
<dbReference type="Proteomes" id="UP000245207">
    <property type="component" value="Unassembled WGS sequence"/>
</dbReference>
<keyword evidence="3" id="KW-0813">Transport</keyword>
<evidence type="ECO:0000256" key="5">
    <source>
        <dbReference type="ARBA" id="ARBA00022927"/>
    </source>
</evidence>
<reference evidence="6 7" key="1">
    <citation type="journal article" date="2018" name="Mol. Plant">
        <title>The genome of Artemisia annua provides insight into the evolution of Asteraceae family and artemisinin biosynthesis.</title>
        <authorList>
            <person name="Shen Q."/>
            <person name="Zhang L."/>
            <person name="Liao Z."/>
            <person name="Wang S."/>
            <person name="Yan T."/>
            <person name="Shi P."/>
            <person name="Liu M."/>
            <person name="Fu X."/>
            <person name="Pan Q."/>
            <person name="Wang Y."/>
            <person name="Lv Z."/>
            <person name="Lu X."/>
            <person name="Zhang F."/>
            <person name="Jiang W."/>
            <person name="Ma Y."/>
            <person name="Chen M."/>
            <person name="Hao X."/>
            <person name="Li L."/>
            <person name="Tang Y."/>
            <person name="Lv G."/>
            <person name="Zhou Y."/>
            <person name="Sun X."/>
            <person name="Brodelius P.E."/>
            <person name="Rose J.K.C."/>
            <person name="Tang K."/>
        </authorList>
    </citation>
    <scope>NUCLEOTIDE SEQUENCE [LARGE SCALE GENOMIC DNA]</scope>
    <source>
        <strain evidence="7">cv. Huhao1</strain>
        <tissue evidence="6">Leaf</tissue>
    </source>
</reference>
<keyword evidence="4" id="KW-0967">Endosome</keyword>
<dbReference type="GO" id="GO:0015031">
    <property type="term" value="P:protein transport"/>
    <property type="evidence" value="ECO:0007669"/>
    <property type="project" value="UniProtKB-KW"/>
</dbReference>
<dbReference type="GO" id="GO:0032456">
    <property type="term" value="P:endocytic recycling"/>
    <property type="evidence" value="ECO:0007669"/>
    <property type="project" value="InterPro"/>
</dbReference>
<accession>A0A2U1PFV3</accession>
<evidence type="ECO:0000256" key="1">
    <source>
        <dbReference type="ARBA" id="ARBA00004177"/>
    </source>
</evidence>
<evidence type="ECO:0000313" key="6">
    <source>
        <dbReference type="EMBL" id="PWA84636.1"/>
    </source>
</evidence>
<proteinExistence type="inferred from homology"/>